<dbReference type="Gene3D" id="1.10.260.40">
    <property type="entry name" value="lambda repressor-like DNA-binding domains"/>
    <property type="match status" value="1"/>
</dbReference>
<dbReference type="GO" id="GO:0003677">
    <property type="term" value="F:DNA binding"/>
    <property type="evidence" value="ECO:0007669"/>
    <property type="project" value="UniProtKB-KW"/>
</dbReference>
<keyword evidence="3" id="KW-0804">Transcription</keyword>
<evidence type="ECO:0000256" key="1">
    <source>
        <dbReference type="ARBA" id="ARBA00023015"/>
    </source>
</evidence>
<dbReference type="PROSITE" id="PS50932">
    <property type="entry name" value="HTH_LACI_2"/>
    <property type="match status" value="1"/>
</dbReference>
<dbReference type="EMBL" id="JBHUCX010000100">
    <property type="protein sequence ID" value="MFD1678115.1"/>
    <property type="molecule type" value="Genomic_DNA"/>
</dbReference>
<keyword evidence="1" id="KW-0805">Transcription regulation</keyword>
<protein>
    <submittedName>
        <fullName evidence="5">LacI family DNA-binding transcriptional regulator</fullName>
    </submittedName>
</protein>
<comment type="caution">
    <text evidence="5">The sequence shown here is derived from an EMBL/GenBank/DDBJ whole genome shotgun (WGS) entry which is preliminary data.</text>
</comment>
<dbReference type="RefSeq" id="WP_377946109.1">
    <property type="nucleotide sequence ID" value="NZ_JBHUCX010000100.1"/>
</dbReference>
<dbReference type="Proteomes" id="UP001597079">
    <property type="component" value="Unassembled WGS sequence"/>
</dbReference>
<sequence length="332" mass="36711">MATLKDVAEYAQVSQATVSRVIRGGQGVSIASETRERVLKALEQLNYQIRPRRNNDGHPGTPRIGIVAFRNEHAESTDPYYLSIRQSIEQEIHAHGGSVSIQWKDAVKSYASFMNFDAVIVIGGNGEAEQYFMDRDIRVLFLDGSPNPERYDSIVVDFEHGTEKALKHLTSLGHTRIGYIGGYRPEDPRELAYRKYIEKEAGFDDKLLRASGDWSIHSGYELVNDLIAERCLPTALFVASDPMALGAMRALSEAGLRVPEDIAIVSCNDNELARFTNPPLTTVHVPTQAMGSIAVNMLVGGVIREHCPLQVTVPTKLVIRESCGARKKQMGS</sequence>
<evidence type="ECO:0000256" key="3">
    <source>
        <dbReference type="ARBA" id="ARBA00023163"/>
    </source>
</evidence>
<keyword evidence="2 5" id="KW-0238">DNA-binding</keyword>
<dbReference type="SMART" id="SM00354">
    <property type="entry name" value="HTH_LACI"/>
    <property type="match status" value="1"/>
</dbReference>
<dbReference type="InterPro" id="IPR010982">
    <property type="entry name" value="Lambda_DNA-bd_dom_sf"/>
</dbReference>
<dbReference type="InterPro" id="IPR000843">
    <property type="entry name" value="HTH_LacI"/>
</dbReference>
<feature type="domain" description="HTH lacI-type" evidence="4">
    <location>
        <begin position="2"/>
        <end position="58"/>
    </location>
</feature>
<dbReference type="PROSITE" id="PS00356">
    <property type="entry name" value="HTH_LACI_1"/>
    <property type="match status" value="1"/>
</dbReference>
<evidence type="ECO:0000313" key="5">
    <source>
        <dbReference type="EMBL" id="MFD1678115.1"/>
    </source>
</evidence>
<name>A0ABW4JSQ2_9BACL</name>
<gene>
    <name evidence="5" type="ORF">ACFSB2_25945</name>
</gene>
<organism evidence="5 6">
    <name type="scientific">Alicyclobacillus fodiniaquatilis</name>
    <dbReference type="NCBI Taxonomy" id="1661150"/>
    <lineage>
        <taxon>Bacteria</taxon>
        <taxon>Bacillati</taxon>
        <taxon>Bacillota</taxon>
        <taxon>Bacilli</taxon>
        <taxon>Bacillales</taxon>
        <taxon>Alicyclobacillaceae</taxon>
        <taxon>Alicyclobacillus</taxon>
    </lineage>
</organism>
<dbReference type="Pfam" id="PF00356">
    <property type="entry name" value="LacI"/>
    <property type="match status" value="1"/>
</dbReference>
<dbReference type="CDD" id="cd01544">
    <property type="entry name" value="PBP1_GalR"/>
    <property type="match status" value="1"/>
</dbReference>
<dbReference type="CDD" id="cd01392">
    <property type="entry name" value="HTH_LacI"/>
    <property type="match status" value="1"/>
</dbReference>
<dbReference type="Pfam" id="PF13377">
    <property type="entry name" value="Peripla_BP_3"/>
    <property type="match status" value="1"/>
</dbReference>
<dbReference type="PANTHER" id="PTHR30146">
    <property type="entry name" value="LACI-RELATED TRANSCRIPTIONAL REPRESSOR"/>
    <property type="match status" value="1"/>
</dbReference>
<dbReference type="SUPFAM" id="SSF53822">
    <property type="entry name" value="Periplasmic binding protein-like I"/>
    <property type="match status" value="1"/>
</dbReference>
<evidence type="ECO:0000259" key="4">
    <source>
        <dbReference type="PROSITE" id="PS50932"/>
    </source>
</evidence>
<dbReference type="SUPFAM" id="SSF47413">
    <property type="entry name" value="lambda repressor-like DNA-binding domains"/>
    <property type="match status" value="1"/>
</dbReference>
<dbReference type="InterPro" id="IPR046335">
    <property type="entry name" value="LacI/GalR-like_sensor"/>
</dbReference>
<evidence type="ECO:0000256" key="2">
    <source>
        <dbReference type="ARBA" id="ARBA00023125"/>
    </source>
</evidence>
<keyword evidence="6" id="KW-1185">Reference proteome</keyword>
<dbReference type="Gene3D" id="3.40.50.2300">
    <property type="match status" value="2"/>
</dbReference>
<proteinExistence type="predicted"/>
<evidence type="ECO:0000313" key="6">
    <source>
        <dbReference type="Proteomes" id="UP001597079"/>
    </source>
</evidence>
<accession>A0ABW4JSQ2</accession>
<dbReference type="PANTHER" id="PTHR30146:SF149">
    <property type="entry name" value="HTH-TYPE TRANSCRIPTIONAL REGULATOR EBGR"/>
    <property type="match status" value="1"/>
</dbReference>
<dbReference type="InterPro" id="IPR028082">
    <property type="entry name" value="Peripla_BP_I"/>
</dbReference>
<reference evidence="6" key="1">
    <citation type="journal article" date="2019" name="Int. J. Syst. Evol. Microbiol.">
        <title>The Global Catalogue of Microorganisms (GCM) 10K type strain sequencing project: providing services to taxonomists for standard genome sequencing and annotation.</title>
        <authorList>
            <consortium name="The Broad Institute Genomics Platform"/>
            <consortium name="The Broad Institute Genome Sequencing Center for Infectious Disease"/>
            <person name="Wu L."/>
            <person name="Ma J."/>
        </authorList>
    </citation>
    <scope>NUCLEOTIDE SEQUENCE [LARGE SCALE GENOMIC DNA]</scope>
    <source>
        <strain evidence="6">CGMCC 1.12286</strain>
    </source>
</reference>